<proteinExistence type="predicted"/>
<dbReference type="AlphaFoldDB" id="A0A8H7QTR5"/>
<protein>
    <submittedName>
        <fullName evidence="1">Uncharacterized protein</fullName>
    </submittedName>
</protein>
<dbReference type="EMBL" id="JAEPRC010000423">
    <property type="protein sequence ID" value="KAG2197593.1"/>
    <property type="molecule type" value="Genomic_DNA"/>
</dbReference>
<dbReference type="Proteomes" id="UP000650833">
    <property type="component" value="Unassembled WGS sequence"/>
</dbReference>
<evidence type="ECO:0000313" key="2">
    <source>
        <dbReference type="Proteomes" id="UP000650833"/>
    </source>
</evidence>
<gene>
    <name evidence="1" type="ORF">INT46_000867</name>
</gene>
<accession>A0A8H7QTR5</accession>
<organism evidence="1 2">
    <name type="scientific">Mucor plumbeus</name>
    <dbReference type="NCBI Taxonomy" id="97098"/>
    <lineage>
        <taxon>Eukaryota</taxon>
        <taxon>Fungi</taxon>
        <taxon>Fungi incertae sedis</taxon>
        <taxon>Mucoromycota</taxon>
        <taxon>Mucoromycotina</taxon>
        <taxon>Mucoromycetes</taxon>
        <taxon>Mucorales</taxon>
        <taxon>Mucorineae</taxon>
        <taxon>Mucoraceae</taxon>
        <taxon>Mucor</taxon>
    </lineage>
</organism>
<keyword evidence="2" id="KW-1185">Reference proteome</keyword>
<name>A0A8H7QTR5_9FUNG</name>
<reference evidence="1" key="1">
    <citation type="submission" date="2020-12" db="EMBL/GenBank/DDBJ databases">
        <title>Metabolic potential, ecology and presence of endohyphal bacteria is reflected in genomic diversity of Mucoromycotina.</title>
        <authorList>
            <person name="Muszewska A."/>
            <person name="Okrasinska A."/>
            <person name="Steczkiewicz K."/>
            <person name="Drgas O."/>
            <person name="Orlowska M."/>
            <person name="Perlinska-Lenart U."/>
            <person name="Aleksandrzak-Piekarczyk T."/>
            <person name="Szatraj K."/>
            <person name="Zielenkiewicz U."/>
            <person name="Pilsyk S."/>
            <person name="Malc E."/>
            <person name="Mieczkowski P."/>
            <person name="Kruszewska J.S."/>
            <person name="Biernat P."/>
            <person name="Pawlowska J."/>
        </authorList>
    </citation>
    <scope>NUCLEOTIDE SEQUENCE</scope>
    <source>
        <strain evidence="1">CBS 226.32</strain>
    </source>
</reference>
<evidence type="ECO:0000313" key="1">
    <source>
        <dbReference type="EMBL" id="KAG2197593.1"/>
    </source>
</evidence>
<dbReference type="OrthoDB" id="10655498at2759"/>
<comment type="caution">
    <text evidence="1">The sequence shown here is derived from an EMBL/GenBank/DDBJ whole genome shotgun (WGS) entry which is preliminary data.</text>
</comment>
<sequence length="258" mass="29229">MSPYNVRSSSTTTNTTTTTTITSAIAANAPSTSWSVNDYFMDPFGSSAPSPSPFSLLTVDENNKQSFQQRSPYLFQTNNSYQLSQKSVLERQHHQQQQQQKQHQEDYFNDVNDFILPSSLNDLLTPTELRKQQLSASSSVASNWDYLSSSHHNNRQPSYELSSSSRNVPFYNGIAKSNSNYGYEDVDQQSRYFSSNAINIPGGHHNNMRPNSYNQQDFLPIASNTFNLDEDGPFIMEDTATNSCTETEQEQKLFIYNT</sequence>